<keyword evidence="3 5" id="KW-0328">Glycosyltransferase</keyword>
<dbReference type="InterPro" id="IPR017872">
    <property type="entry name" value="Pyrmidine_PPase_CS"/>
</dbReference>
<dbReference type="InterPro" id="IPR035902">
    <property type="entry name" value="Nuc_phospho_transferase"/>
</dbReference>
<comment type="similarity">
    <text evidence="1">Belongs to the thymidine/pyrimidine-nucleoside phosphorylase family.</text>
</comment>
<dbReference type="RefSeq" id="WP_111331675.1">
    <property type="nucleotide sequence ID" value="NZ_CP030032.1"/>
</dbReference>
<dbReference type="Gene3D" id="3.90.1170.30">
    <property type="entry name" value="Pyrimidine nucleoside phosphorylase-like, C-terminal domain"/>
    <property type="match status" value="1"/>
</dbReference>
<dbReference type="Gene3D" id="3.40.1030.10">
    <property type="entry name" value="Nucleoside phosphorylase/phosphoribosyltransferase catalytic domain"/>
    <property type="match status" value="1"/>
</dbReference>
<dbReference type="NCBIfam" id="TIGR02644">
    <property type="entry name" value="Y_phosphoryl"/>
    <property type="match status" value="1"/>
</dbReference>
<dbReference type="InterPro" id="IPR036320">
    <property type="entry name" value="Glycosyl_Trfase_fam3_N_dom_sf"/>
</dbReference>
<comment type="subunit">
    <text evidence="2">Homodimer.</text>
</comment>
<name>A0A2Z4FHH4_9DELT</name>
<evidence type="ECO:0000313" key="5">
    <source>
        <dbReference type="EMBL" id="AWV88168.1"/>
    </source>
</evidence>
<dbReference type="NCBIfam" id="NF004490">
    <property type="entry name" value="PRK05820.1"/>
    <property type="match status" value="1"/>
</dbReference>
<dbReference type="GO" id="GO:0004645">
    <property type="term" value="F:1,4-alpha-oligoglucan phosphorylase activity"/>
    <property type="evidence" value="ECO:0007669"/>
    <property type="project" value="InterPro"/>
</dbReference>
<dbReference type="InterPro" id="IPR017459">
    <property type="entry name" value="Glycosyl_Trfase_fam3_N_dom"/>
</dbReference>
<evidence type="ECO:0000256" key="2">
    <source>
        <dbReference type="ARBA" id="ARBA00011738"/>
    </source>
</evidence>
<dbReference type="AlphaFoldDB" id="A0A2Z4FHH4"/>
<dbReference type="SUPFAM" id="SSF52418">
    <property type="entry name" value="Nucleoside phosphorylase/phosphoribosyltransferase catalytic domain"/>
    <property type="match status" value="1"/>
</dbReference>
<gene>
    <name evidence="5" type="ORF">DN745_01975</name>
</gene>
<evidence type="ECO:0000313" key="6">
    <source>
        <dbReference type="Proteomes" id="UP000249799"/>
    </source>
</evidence>
<sequence length="433" mass="46367">MHIPELIRLKRDGHKLTAEQLRALIDGYTADKIPDYQMSAFLMAVFFQSMDPEELGTWTEAMLHSGEVLDLSAIKGAKVDKHSTGGVGDKVSLILAPLAAAAGLKVPMISGRGLGHTGGTLDKLESIPGFNVNQTVETFRKHVDEIGLGLIGQTGEIAPADKRIYALRDVTATVECIPLIASSIMSKKLAEGIDALVLDVKVGSGAFMKEVDQARELAETMISIGKAMGTPVRALISDMDQPLGLAIGNTLEVIESIETLRGEGPEDLTELTVELVVDMLDAAGKVDDRAHAKKMLYALLKDGSALEVFREIIIAQGGDGSVCDDPSVMKAADTKITFDAPQGGIIEHINAEQVGLAALELGAGRRTKEDDVDHAVGLILKKKRGARVEKGEPILEIYHNGTGLEKCIERLHAAFQIGEGPAQDKPLIYERLS</sequence>
<dbReference type="Pfam" id="PF00591">
    <property type="entry name" value="Glycos_transf_3"/>
    <property type="match status" value="1"/>
</dbReference>
<dbReference type="InterPro" id="IPR036566">
    <property type="entry name" value="PYNP-like_C_sf"/>
</dbReference>
<dbReference type="EMBL" id="CP030032">
    <property type="protein sequence ID" value="AWV88168.1"/>
    <property type="molecule type" value="Genomic_DNA"/>
</dbReference>
<dbReference type="InterPro" id="IPR000053">
    <property type="entry name" value="Thymidine/pyrmidine_PPase"/>
</dbReference>
<dbReference type="Gene3D" id="1.20.970.10">
    <property type="entry name" value="Transferase, Pyrimidine Nucleoside Phosphorylase, Chain C"/>
    <property type="match status" value="1"/>
</dbReference>
<dbReference type="FunFam" id="3.40.1030.10:FF:000003">
    <property type="entry name" value="Pyrimidine-nucleoside phosphorylase"/>
    <property type="match status" value="1"/>
</dbReference>
<dbReference type="InterPro" id="IPR018090">
    <property type="entry name" value="Pyrmidine_PPas_bac/euk"/>
</dbReference>
<dbReference type="EC" id="2.4.2.4" evidence="5"/>
<protein>
    <submittedName>
        <fullName evidence="5">Thymidine phosphorylase</fullName>
        <ecNumber evidence="5">2.4.2.4</ecNumber>
    </submittedName>
</protein>
<dbReference type="InterPro" id="IPR000312">
    <property type="entry name" value="Glycosyl_Trfase_fam3"/>
</dbReference>
<dbReference type="KEGG" id="bsed:DN745_01975"/>
<keyword evidence="6" id="KW-1185">Reference proteome</keyword>
<dbReference type="SUPFAM" id="SSF47648">
    <property type="entry name" value="Nucleoside phosphorylase/phosphoribosyltransferase N-terminal domain"/>
    <property type="match status" value="1"/>
</dbReference>
<dbReference type="GO" id="GO:0005829">
    <property type="term" value="C:cytosol"/>
    <property type="evidence" value="ECO:0007669"/>
    <property type="project" value="TreeGrafter"/>
</dbReference>
<dbReference type="PANTHER" id="PTHR10515:SF0">
    <property type="entry name" value="THYMIDINE PHOSPHORYLASE"/>
    <property type="match status" value="1"/>
</dbReference>
<dbReference type="GO" id="GO:0006206">
    <property type="term" value="P:pyrimidine nucleobase metabolic process"/>
    <property type="evidence" value="ECO:0007669"/>
    <property type="project" value="InterPro"/>
</dbReference>
<dbReference type="GO" id="GO:0006213">
    <property type="term" value="P:pyrimidine nucleoside metabolic process"/>
    <property type="evidence" value="ECO:0007669"/>
    <property type="project" value="InterPro"/>
</dbReference>
<dbReference type="PANTHER" id="PTHR10515">
    <property type="entry name" value="THYMIDINE PHOSPHORYLASE"/>
    <property type="match status" value="1"/>
</dbReference>
<dbReference type="InterPro" id="IPR013102">
    <property type="entry name" value="PYNP_C"/>
</dbReference>
<reference evidence="5 6" key="1">
    <citation type="submission" date="2018-06" db="EMBL/GenBank/DDBJ databases">
        <title>Lujinxingia sediminis gen. nov. sp. nov., a new facultative anaerobic member of the class Deltaproteobacteria, and proposal of Lujinxingaceae fam. nov.</title>
        <authorList>
            <person name="Guo L.-Y."/>
            <person name="Li C.-M."/>
            <person name="Wang S."/>
            <person name="Du Z.-J."/>
        </authorList>
    </citation>
    <scope>NUCLEOTIDE SEQUENCE [LARGE SCALE GENOMIC DNA]</scope>
    <source>
        <strain evidence="5 6">FA350</strain>
    </source>
</reference>
<dbReference type="PIRSF" id="PIRSF000478">
    <property type="entry name" value="TP_PyNP"/>
    <property type="match status" value="1"/>
</dbReference>
<dbReference type="PROSITE" id="PS00647">
    <property type="entry name" value="THYMID_PHOSPHORYLASE"/>
    <property type="match status" value="1"/>
</dbReference>
<keyword evidence="4 5" id="KW-0808">Transferase</keyword>
<evidence type="ECO:0000256" key="4">
    <source>
        <dbReference type="ARBA" id="ARBA00022679"/>
    </source>
</evidence>
<evidence type="ECO:0000256" key="1">
    <source>
        <dbReference type="ARBA" id="ARBA00006915"/>
    </source>
</evidence>
<dbReference type="SUPFAM" id="SSF54680">
    <property type="entry name" value="Pyrimidine nucleoside phosphorylase C-terminal domain"/>
    <property type="match status" value="1"/>
</dbReference>
<dbReference type="GO" id="GO:0009032">
    <property type="term" value="F:thymidine phosphorylase activity"/>
    <property type="evidence" value="ECO:0007669"/>
    <property type="project" value="UniProtKB-EC"/>
</dbReference>
<organism evidence="5 6">
    <name type="scientific">Bradymonas sediminis</name>
    <dbReference type="NCBI Taxonomy" id="1548548"/>
    <lineage>
        <taxon>Bacteria</taxon>
        <taxon>Deltaproteobacteria</taxon>
        <taxon>Bradymonadales</taxon>
        <taxon>Bradymonadaceae</taxon>
        <taxon>Bradymonas</taxon>
    </lineage>
</organism>
<evidence type="ECO:0000256" key="3">
    <source>
        <dbReference type="ARBA" id="ARBA00022676"/>
    </source>
</evidence>
<dbReference type="Pfam" id="PF02885">
    <property type="entry name" value="Glycos_trans_3N"/>
    <property type="match status" value="1"/>
</dbReference>
<accession>A0A2Z4FHH4</accession>
<dbReference type="Pfam" id="PF07831">
    <property type="entry name" value="PYNP_C"/>
    <property type="match status" value="1"/>
</dbReference>
<dbReference type="OrthoDB" id="9763887at2"/>
<proteinExistence type="inferred from homology"/>
<dbReference type="SMART" id="SM00941">
    <property type="entry name" value="PYNP_C"/>
    <property type="match status" value="1"/>
</dbReference>
<dbReference type="Proteomes" id="UP000249799">
    <property type="component" value="Chromosome"/>
</dbReference>